<evidence type="ECO:0000256" key="9">
    <source>
        <dbReference type="RuleBase" id="RU363032"/>
    </source>
</evidence>
<comment type="subcellular location">
    <subcellularLocation>
        <location evidence="1">Cell inner membrane</location>
        <topology evidence="1">Multi-pass membrane protein</topology>
    </subcellularLocation>
    <subcellularLocation>
        <location evidence="9">Cell membrane</location>
        <topology evidence="9">Multi-pass membrane protein</topology>
    </subcellularLocation>
</comment>
<dbReference type="PROSITE" id="PS50928">
    <property type="entry name" value="ABC_TM1"/>
    <property type="match status" value="1"/>
</dbReference>
<evidence type="ECO:0000256" key="3">
    <source>
        <dbReference type="ARBA" id="ARBA00022448"/>
    </source>
</evidence>
<dbReference type="PANTHER" id="PTHR30133:SF2">
    <property type="entry name" value="ARGININE ABC TRANSPORTER PERMEASE PROTEIN ARTQ"/>
    <property type="match status" value="1"/>
</dbReference>
<keyword evidence="3 9" id="KW-0813">Transport</keyword>
<feature type="transmembrane region" description="Helical" evidence="9">
    <location>
        <begin position="143"/>
        <end position="173"/>
    </location>
</feature>
<keyword evidence="12" id="KW-1185">Reference proteome</keyword>
<evidence type="ECO:0000259" key="10">
    <source>
        <dbReference type="PROSITE" id="PS50928"/>
    </source>
</evidence>
<evidence type="ECO:0000256" key="5">
    <source>
        <dbReference type="ARBA" id="ARBA00022519"/>
    </source>
</evidence>
<evidence type="ECO:0000256" key="6">
    <source>
        <dbReference type="ARBA" id="ARBA00022692"/>
    </source>
</evidence>
<evidence type="ECO:0000256" key="8">
    <source>
        <dbReference type="ARBA" id="ARBA00023136"/>
    </source>
</evidence>
<dbReference type="InterPro" id="IPR010065">
    <property type="entry name" value="AA_ABC_transptr_permease_3TM"/>
</dbReference>
<comment type="similarity">
    <text evidence="2">Belongs to the binding-protein-dependent transport system permease family. HisMQ subfamily.</text>
</comment>
<comment type="caution">
    <text evidence="11">The sequence shown here is derived from an EMBL/GenBank/DDBJ whole genome shotgun (WGS) entry which is preliminary data.</text>
</comment>
<evidence type="ECO:0000256" key="2">
    <source>
        <dbReference type="ARBA" id="ARBA00010072"/>
    </source>
</evidence>
<accession>A0ABT4KAE0</accession>
<dbReference type="Gene3D" id="1.10.3720.10">
    <property type="entry name" value="MetI-like"/>
    <property type="match status" value="1"/>
</dbReference>
<dbReference type="InterPro" id="IPR000515">
    <property type="entry name" value="MetI-like"/>
</dbReference>
<dbReference type="EMBL" id="JAPVOI010000002">
    <property type="protein sequence ID" value="MCZ4088813.1"/>
    <property type="molecule type" value="Genomic_DNA"/>
</dbReference>
<dbReference type="SUPFAM" id="SSF161098">
    <property type="entry name" value="MetI-like"/>
    <property type="match status" value="1"/>
</dbReference>
<protein>
    <submittedName>
        <fullName evidence="11">ABC transporter permease subunit</fullName>
    </submittedName>
</protein>
<dbReference type="Proteomes" id="UP001079430">
    <property type="component" value="Unassembled WGS sequence"/>
</dbReference>
<keyword evidence="6 9" id="KW-0812">Transmembrane</keyword>
<keyword evidence="7 9" id="KW-1133">Transmembrane helix</keyword>
<proteinExistence type="inferred from homology"/>
<dbReference type="PANTHER" id="PTHR30133">
    <property type="entry name" value="CATIONIC AMINO ACID TRANSPORTER, MEMBRANE COMPONENT"/>
    <property type="match status" value="1"/>
</dbReference>
<keyword evidence="5" id="KW-0997">Cell inner membrane</keyword>
<evidence type="ECO:0000256" key="1">
    <source>
        <dbReference type="ARBA" id="ARBA00004429"/>
    </source>
</evidence>
<sequence length="228" mass="24027">MLATLPFLGYIVEGLTVTVGATLVGFAGALLIGATLSTLIVGSNTLPRYVASGYVTVFRALPELLFVFIVYYGLDIAMRALAARIGMAPLEISPFAAVTIALAMQFAAYCAEIFRDARTAIPGGLIEAGEAIGLSGRKVRTRIVLPLMFINATPALGNIFLVILKVSALASVIGLEEVTRRAKVVAGTTKEPFGAFAVAAICFLIVTALATALQHYVERRTNFGRSVA</sequence>
<evidence type="ECO:0000256" key="7">
    <source>
        <dbReference type="ARBA" id="ARBA00022989"/>
    </source>
</evidence>
<evidence type="ECO:0000256" key="4">
    <source>
        <dbReference type="ARBA" id="ARBA00022475"/>
    </source>
</evidence>
<dbReference type="NCBIfam" id="TIGR01726">
    <property type="entry name" value="HEQRo_perm_3TM"/>
    <property type="match status" value="1"/>
</dbReference>
<dbReference type="Pfam" id="PF00528">
    <property type="entry name" value="BPD_transp_1"/>
    <property type="match status" value="1"/>
</dbReference>
<evidence type="ECO:0000313" key="12">
    <source>
        <dbReference type="Proteomes" id="UP001079430"/>
    </source>
</evidence>
<feature type="transmembrane region" description="Helical" evidence="9">
    <location>
        <begin position="20"/>
        <end position="41"/>
    </location>
</feature>
<evidence type="ECO:0000313" key="11">
    <source>
        <dbReference type="EMBL" id="MCZ4088813.1"/>
    </source>
</evidence>
<feature type="transmembrane region" description="Helical" evidence="9">
    <location>
        <begin position="92"/>
        <end position="111"/>
    </location>
</feature>
<feature type="transmembrane region" description="Helical" evidence="9">
    <location>
        <begin position="53"/>
        <end position="72"/>
    </location>
</feature>
<keyword evidence="8 9" id="KW-0472">Membrane</keyword>
<dbReference type="InterPro" id="IPR051613">
    <property type="entry name" value="ABC_transp_permease_HisMQ"/>
</dbReference>
<name>A0ABT4KAE0_9HYPH</name>
<feature type="transmembrane region" description="Helical" evidence="9">
    <location>
        <begin position="193"/>
        <end position="213"/>
    </location>
</feature>
<organism evidence="11 12">
    <name type="scientific">Sinorhizobium psoraleae</name>
    <dbReference type="NCBI Taxonomy" id="520838"/>
    <lineage>
        <taxon>Bacteria</taxon>
        <taxon>Pseudomonadati</taxon>
        <taxon>Pseudomonadota</taxon>
        <taxon>Alphaproteobacteria</taxon>
        <taxon>Hyphomicrobiales</taxon>
        <taxon>Rhizobiaceae</taxon>
        <taxon>Sinorhizobium/Ensifer group</taxon>
        <taxon>Sinorhizobium</taxon>
    </lineage>
</organism>
<keyword evidence="4" id="KW-1003">Cell membrane</keyword>
<dbReference type="RefSeq" id="WP_269274875.1">
    <property type="nucleotide sequence ID" value="NZ_JAPVOI010000002.1"/>
</dbReference>
<gene>
    <name evidence="11" type="ORF">O3W52_01610</name>
</gene>
<dbReference type="InterPro" id="IPR035906">
    <property type="entry name" value="MetI-like_sf"/>
</dbReference>
<dbReference type="CDD" id="cd06261">
    <property type="entry name" value="TM_PBP2"/>
    <property type="match status" value="1"/>
</dbReference>
<feature type="domain" description="ABC transmembrane type-1" evidence="10">
    <location>
        <begin position="15"/>
        <end position="214"/>
    </location>
</feature>
<reference evidence="11" key="1">
    <citation type="submission" date="2022-10" db="EMBL/GenBank/DDBJ databases">
        <title>Whole genome sequencing of three plant growth promoting bacteria isolated from Vachellia tortilis subsp. raddiana in Morocco.</title>
        <authorList>
            <person name="Hnini M."/>
            <person name="Zouagui R."/>
            <person name="Zouagui H."/>
            <person name="Chemao Elfihri M.-W."/>
            <person name="Ibrahimi A."/>
            <person name="Sbabou L."/>
            <person name="Aurag J."/>
        </authorList>
    </citation>
    <scope>NUCLEOTIDE SEQUENCE</scope>
    <source>
        <strain evidence="11">LMR678</strain>
    </source>
</reference>